<dbReference type="PANTHER" id="PTHR10887:SF495">
    <property type="entry name" value="HELICASE SENATAXIN ISOFORM X1-RELATED"/>
    <property type="match status" value="1"/>
</dbReference>
<dbReference type="CDD" id="cd18808">
    <property type="entry name" value="SF1_C_Upf1"/>
    <property type="match status" value="1"/>
</dbReference>
<reference evidence="4" key="1">
    <citation type="journal article" date="2019" name="Int. J. Syst. Evol. Microbiol.">
        <title>The Global Catalogue of Microorganisms (GCM) 10K type strain sequencing project: providing services to taxonomists for standard genome sequencing and annotation.</title>
        <authorList>
            <consortium name="The Broad Institute Genomics Platform"/>
            <consortium name="The Broad Institute Genome Sequencing Center for Infectious Disease"/>
            <person name="Wu L."/>
            <person name="Ma J."/>
        </authorList>
    </citation>
    <scope>NUCLEOTIDE SEQUENCE [LARGE SCALE GENOMIC DNA]</scope>
    <source>
        <strain evidence="4">JCM 9377</strain>
    </source>
</reference>
<dbReference type="Proteomes" id="UP001501237">
    <property type="component" value="Unassembled WGS sequence"/>
</dbReference>
<dbReference type="InterPro" id="IPR047187">
    <property type="entry name" value="SF1_C_Upf1"/>
</dbReference>
<protein>
    <recommendedName>
        <fullName evidence="2">AAA+ ATPase domain-containing protein</fullName>
    </recommendedName>
</protein>
<name>A0ABP6Q3P3_9ACTN</name>
<dbReference type="CDD" id="cd17934">
    <property type="entry name" value="DEXXQc_Upf1-like"/>
    <property type="match status" value="1"/>
</dbReference>
<feature type="region of interest" description="Disordered" evidence="1">
    <location>
        <begin position="1"/>
        <end position="26"/>
    </location>
</feature>
<dbReference type="SUPFAM" id="SSF52540">
    <property type="entry name" value="P-loop containing nucleoside triphosphate hydrolases"/>
    <property type="match status" value="1"/>
</dbReference>
<dbReference type="SMART" id="SM00382">
    <property type="entry name" value="AAA"/>
    <property type="match status" value="1"/>
</dbReference>
<dbReference type="InterPro" id="IPR045055">
    <property type="entry name" value="DNA2/NAM7-like"/>
</dbReference>
<proteinExistence type="predicted"/>
<dbReference type="InterPro" id="IPR003593">
    <property type="entry name" value="AAA+_ATPase"/>
</dbReference>
<dbReference type="Gene3D" id="3.40.50.300">
    <property type="entry name" value="P-loop containing nucleotide triphosphate hydrolases"/>
    <property type="match status" value="3"/>
</dbReference>
<keyword evidence="4" id="KW-1185">Reference proteome</keyword>
<evidence type="ECO:0000259" key="2">
    <source>
        <dbReference type="SMART" id="SM00382"/>
    </source>
</evidence>
<feature type="compositionally biased region" description="Polar residues" evidence="1">
    <location>
        <begin position="7"/>
        <end position="22"/>
    </location>
</feature>
<dbReference type="EMBL" id="BAAAUV010000003">
    <property type="protein sequence ID" value="GAA3201678.1"/>
    <property type="molecule type" value="Genomic_DNA"/>
</dbReference>
<evidence type="ECO:0000256" key="1">
    <source>
        <dbReference type="SAM" id="MobiDB-lite"/>
    </source>
</evidence>
<dbReference type="Pfam" id="PF13087">
    <property type="entry name" value="AAA_12"/>
    <property type="match status" value="1"/>
</dbReference>
<sequence>MSPPRRPQTSGQKSGRQQTSPVNPLPGRSDFWWAVWDGPEIRRDPDWAEIVLSRTPAGEVIGSVGGKVGRVVPDGGDGTERLAATLANRSRIVLLSALRESNGIRHIGLNAYRYESAPPMDPQSIGVGDRVIKTIEEMEPKLRNSPEKILRWLTGQLFLPPRPGSGPDAPRRLIVSAGHAEASPNVSGYRLHGRRVIADIRTDDGRLVIARLRRAAPDGAQRHLRLTECHATLTDVSQASVMHAEMRHQLGRLATGQGFLAMWNDYNRLETHFVRRQVRSFGQATYNVVEHIAEDVYRFRVDAHPGPDSLTFAERVRRKLDRNETVELEASGKRPEVLDGPDGDGTGWALLGDTLGKETITGEVVAADPDSGTVDLRVIRLNRRRVVGIGADQAQDIPSTGFLHRAYRGDRRQMQRRRDAFERILRGGTGIPTLLSLLEGKPVGGEIRTVALSAGARACFKDGVPTPLQVKALETALGTPDIALIQGPPGTGKTQVIAALQVQLAEENRSYAGLRGSILLSSFQHAAVDEVAERSMVLGLPAQKVERVQHGPTVLADQWREETVAALSAQIATGSVGERLAVLREVTARSAGYLITPTPPHGTARLLSRMDDLCGSLLPPELADRLRAMAWTLGMARIQATADDERELAIRALRALRTVPESFLDDGPRAAAKARRRCRPYAAAADLELLAQAADWASDDEAPPFLDEMAAARDRLIDLLQPSGDAHAPPAVDPDVAELLAEIAEAMEDQVRNSSGDGAELAILDYLESLLGDPVAVDWTLRAYTASYAATLQQAASPAIRDAKEETRVEDVVFDTVIIDEAARANPLDLMIPLIQAGKRIILVGDHKQLPHMLEPDVEQQIESLDSATRGLLRESLFQRLFDSLAESSEITRTVTLNEQFRMHPTLGEFVSTTFYGDDLLSPRPAEDFAHDLPGYAGKVAIWLNVPAEKGPEQGGRSKRRPAEAKIIAAELARLEKAEPDLTFGVISFYSSQRDEIWKELVRQKLATRTDDGFQPVERFQHDSQGRRADRLKVGSVDAFQGKEFDVVLLSATRSARNPSPPQPGTPVYESWIKRTYGHVTLVNRLCVAMSRQKRMLIVVGDAAMFAPASAPLHVRPLTDFYQLCGGDHGLVLSP</sequence>
<dbReference type="PANTHER" id="PTHR10887">
    <property type="entry name" value="DNA2/NAM7 HELICASE FAMILY"/>
    <property type="match status" value="1"/>
</dbReference>
<dbReference type="InterPro" id="IPR041679">
    <property type="entry name" value="DNA2/NAM7-like_C"/>
</dbReference>
<dbReference type="InterPro" id="IPR027417">
    <property type="entry name" value="P-loop_NTPase"/>
</dbReference>
<gene>
    <name evidence="3" type="ORF">GCM10010468_14990</name>
</gene>
<evidence type="ECO:0000313" key="3">
    <source>
        <dbReference type="EMBL" id="GAA3201678.1"/>
    </source>
</evidence>
<comment type="caution">
    <text evidence="3">The sequence shown here is derived from an EMBL/GenBank/DDBJ whole genome shotgun (WGS) entry which is preliminary data.</text>
</comment>
<feature type="domain" description="AAA+ ATPase" evidence="2">
    <location>
        <begin position="479"/>
        <end position="935"/>
    </location>
</feature>
<organism evidence="3 4">
    <name type="scientific">Actinocorallia longicatena</name>
    <dbReference type="NCBI Taxonomy" id="111803"/>
    <lineage>
        <taxon>Bacteria</taxon>
        <taxon>Bacillati</taxon>
        <taxon>Actinomycetota</taxon>
        <taxon>Actinomycetes</taxon>
        <taxon>Streptosporangiales</taxon>
        <taxon>Thermomonosporaceae</taxon>
        <taxon>Actinocorallia</taxon>
    </lineage>
</organism>
<dbReference type="Pfam" id="PF13086">
    <property type="entry name" value="AAA_11"/>
    <property type="match status" value="2"/>
</dbReference>
<evidence type="ECO:0000313" key="4">
    <source>
        <dbReference type="Proteomes" id="UP001501237"/>
    </source>
</evidence>
<accession>A0ABP6Q3P3</accession>
<dbReference type="InterPro" id="IPR041677">
    <property type="entry name" value="DNA2/NAM7_AAA_11"/>
</dbReference>